<dbReference type="KEGG" id="rain:Rai3103_11965"/>
<dbReference type="PANTHER" id="PTHR38658">
    <property type="entry name" value="OXPP CYCLE PROTEIN OPCA-RELATED"/>
    <property type="match status" value="1"/>
</dbReference>
<evidence type="ECO:0000259" key="1">
    <source>
        <dbReference type="Pfam" id="PF10128"/>
    </source>
</evidence>
<organism evidence="3 4">
    <name type="scientific">Raineyella fluvialis</name>
    <dbReference type="NCBI Taxonomy" id="2662261"/>
    <lineage>
        <taxon>Bacteria</taxon>
        <taxon>Bacillati</taxon>
        <taxon>Actinomycetota</taxon>
        <taxon>Actinomycetes</taxon>
        <taxon>Propionibacteriales</taxon>
        <taxon>Propionibacteriaceae</taxon>
        <taxon>Raineyella</taxon>
    </lineage>
</organism>
<feature type="domain" description="Glucose-6-phosphate dehydrogenase assembly protein OpcA C-terminal" evidence="2">
    <location>
        <begin position="164"/>
        <end position="292"/>
    </location>
</feature>
<feature type="domain" description="Glucose-6-phosphate dehydrogenase assembly protein OpcA N-terminal" evidence="1">
    <location>
        <begin position="53"/>
        <end position="157"/>
    </location>
</feature>
<dbReference type="RefSeq" id="WP_153572790.1">
    <property type="nucleotide sequence ID" value="NZ_CP045725.1"/>
</dbReference>
<dbReference type="InterPro" id="IPR046802">
    <property type="entry name" value="OpcA_G6PD_C"/>
</dbReference>
<dbReference type="Proteomes" id="UP000386847">
    <property type="component" value="Chromosome"/>
</dbReference>
<gene>
    <name evidence="3" type="ORF">Rai3103_11965</name>
</gene>
<dbReference type="EMBL" id="CP045725">
    <property type="protein sequence ID" value="QGF24261.1"/>
    <property type="molecule type" value="Genomic_DNA"/>
</dbReference>
<dbReference type="Pfam" id="PF20171">
    <property type="entry name" value="OpcA_G6PD_C"/>
    <property type="match status" value="1"/>
</dbReference>
<protein>
    <submittedName>
        <fullName evidence="3">OpcA protein</fullName>
    </submittedName>
</protein>
<keyword evidence="4" id="KW-1185">Reference proteome</keyword>
<accession>A0A5Q2FD03</accession>
<reference evidence="3 4" key="1">
    <citation type="submission" date="2019-10" db="EMBL/GenBank/DDBJ databases">
        <title>Genomic analysis of Raineyella sp. CBA3103.</title>
        <authorList>
            <person name="Roh S.W."/>
        </authorList>
    </citation>
    <scope>NUCLEOTIDE SEQUENCE [LARGE SCALE GENOMIC DNA]</scope>
    <source>
        <strain evidence="3 4">CBA3103</strain>
    </source>
</reference>
<dbReference type="AlphaFoldDB" id="A0A5Q2FD03"/>
<dbReference type="PANTHER" id="PTHR38658:SF1">
    <property type="entry name" value="OXPP CYCLE PROTEIN OPCA-RELATED"/>
    <property type="match status" value="1"/>
</dbReference>
<evidence type="ECO:0000259" key="2">
    <source>
        <dbReference type="Pfam" id="PF20171"/>
    </source>
</evidence>
<proteinExistence type="predicted"/>
<dbReference type="Pfam" id="PF10128">
    <property type="entry name" value="OpcA_G6PD_assem"/>
    <property type="match status" value="1"/>
</dbReference>
<evidence type="ECO:0000313" key="4">
    <source>
        <dbReference type="Proteomes" id="UP000386847"/>
    </source>
</evidence>
<sequence length="312" mass="34223">MTIEMKNTTAGKVTRALLDHHHELGNVGTGMVHTFIVATDRDDYQEAYGAALAANREHPSRILIVVREPEAEDGLDAEIHTEAEARGDVLVLTMRGRTVEHPGSVLRPLLVPDLPVVVWWPNEAPEDLLTDRIGKLANRRITDALGAENPTQAIIHRAYYHSAGDTDLAWTRTTTWRALLAAGLDQVRQPVTAATVEAATDNAPASLLAAWLRLRLGVDVKVIQTEGPGITAARLATPAGTVEIVRTAVEETVYRMPGQPERTVALRRRAVDELITEELRRMDDDVVLAEVLAEMVRQEGQCALDLGRRESA</sequence>
<evidence type="ECO:0000313" key="3">
    <source>
        <dbReference type="EMBL" id="QGF24261.1"/>
    </source>
</evidence>
<dbReference type="InterPro" id="IPR004555">
    <property type="entry name" value="G6PDH_assembly_OpcA"/>
</dbReference>
<dbReference type="InterPro" id="IPR046801">
    <property type="entry name" value="OpcA_G6PD_N"/>
</dbReference>
<name>A0A5Q2FD03_9ACTN</name>